<comment type="caution">
    <text evidence="3">The sequence shown here is derived from an EMBL/GenBank/DDBJ whole genome shotgun (WGS) entry which is preliminary data.</text>
</comment>
<dbReference type="OrthoDB" id="406505at2759"/>
<dbReference type="AlphaFoldDB" id="A0A8H6Y6G0"/>
<evidence type="ECO:0000256" key="1">
    <source>
        <dbReference type="SAM" id="MobiDB-lite"/>
    </source>
</evidence>
<keyword evidence="2" id="KW-0732">Signal</keyword>
<evidence type="ECO:0000313" key="3">
    <source>
        <dbReference type="EMBL" id="KAF7352717.1"/>
    </source>
</evidence>
<evidence type="ECO:0000256" key="2">
    <source>
        <dbReference type="SAM" id="SignalP"/>
    </source>
</evidence>
<feature type="compositionally biased region" description="Low complexity" evidence="1">
    <location>
        <begin position="102"/>
        <end position="119"/>
    </location>
</feature>
<evidence type="ECO:0000313" key="4">
    <source>
        <dbReference type="Proteomes" id="UP000620124"/>
    </source>
</evidence>
<accession>A0A8H6Y6G0</accession>
<protein>
    <submittedName>
        <fullName evidence="3">Barwin-like endoglucanase</fullName>
    </submittedName>
</protein>
<gene>
    <name evidence="3" type="ORF">MVEN_01237900</name>
</gene>
<reference evidence="3" key="1">
    <citation type="submission" date="2020-05" db="EMBL/GenBank/DDBJ databases">
        <title>Mycena genomes resolve the evolution of fungal bioluminescence.</title>
        <authorList>
            <person name="Tsai I.J."/>
        </authorList>
    </citation>
    <scope>NUCLEOTIDE SEQUENCE</scope>
    <source>
        <strain evidence="3">CCC161011</strain>
    </source>
</reference>
<dbReference type="Proteomes" id="UP000620124">
    <property type="component" value="Unassembled WGS sequence"/>
</dbReference>
<feature type="compositionally biased region" description="Low complexity" evidence="1">
    <location>
        <begin position="137"/>
        <end position="147"/>
    </location>
</feature>
<dbReference type="EMBL" id="JACAZI010000009">
    <property type="protein sequence ID" value="KAF7352717.1"/>
    <property type="molecule type" value="Genomic_DNA"/>
</dbReference>
<name>A0A8H6Y6G0_9AGAR</name>
<sequence>MLSFVVLALAAASASAHSMTRVRHHHVPRAQPPAGWATSYLEAYDVYHMRYEAIGCGNKHGTSFFDMCCHPLLATETVKKNRPACCAVGATVACPGTVASSAAAPAKTPAKAPAKTPTKTPRKGPRKDPRKDPPQRLPQRQRPPLLFLPRPQQRRMTGTTATMGMTTMTPPATTTKTATMRSNCLVPIPWTDQFGWAVHSFYAGAHCVDVLSVISVLSFVPVVLA</sequence>
<proteinExistence type="predicted"/>
<keyword evidence="4" id="KW-1185">Reference proteome</keyword>
<organism evidence="3 4">
    <name type="scientific">Mycena venus</name>
    <dbReference type="NCBI Taxonomy" id="2733690"/>
    <lineage>
        <taxon>Eukaryota</taxon>
        <taxon>Fungi</taxon>
        <taxon>Dikarya</taxon>
        <taxon>Basidiomycota</taxon>
        <taxon>Agaricomycotina</taxon>
        <taxon>Agaricomycetes</taxon>
        <taxon>Agaricomycetidae</taxon>
        <taxon>Agaricales</taxon>
        <taxon>Marasmiineae</taxon>
        <taxon>Mycenaceae</taxon>
        <taxon>Mycena</taxon>
    </lineage>
</organism>
<feature type="region of interest" description="Disordered" evidence="1">
    <location>
        <begin position="101"/>
        <end position="147"/>
    </location>
</feature>
<feature type="chain" id="PRO_5034003670" evidence="2">
    <location>
        <begin position="17"/>
        <end position="225"/>
    </location>
</feature>
<feature type="signal peptide" evidence="2">
    <location>
        <begin position="1"/>
        <end position="16"/>
    </location>
</feature>